<keyword evidence="7 18" id="KW-0752">Steroid biosynthesis</keyword>
<keyword evidence="8 18" id="KW-1133">Transmembrane helix</keyword>
<evidence type="ECO:0000256" key="17">
    <source>
        <dbReference type="ARBA" id="ARBA00048918"/>
    </source>
</evidence>
<evidence type="ECO:0000256" key="7">
    <source>
        <dbReference type="ARBA" id="ARBA00022955"/>
    </source>
</evidence>
<dbReference type="Proteomes" id="UP000233524">
    <property type="component" value="Unassembled WGS sequence"/>
</dbReference>
<comment type="similarity">
    <text evidence="2 18">Belongs to the ERG4/ERG24 family.</text>
</comment>
<comment type="catalytic activity">
    <reaction evidence="17">
        <text>ergosterol + NADP(+) = ergosta-5,7,22,24(28)-tetraen-3beta-ol + NADPH + H(+)</text>
        <dbReference type="Rhea" id="RHEA:18501"/>
        <dbReference type="ChEBI" id="CHEBI:15378"/>
        <dbReference type="ChEBI" id="CHEBI:16933"/>
        <dbReference type="ChEBI" id="CHEBI:18249"/>
        <dbReference type="ChEBI" id="CHEBI:57783"/>
        <dbReference type="ChEBI" id="CHEBI:58349"/>
        <dbReference type="EC" id="1.3.1.71"/>
    </reaction>
    <physiologicalReaction direction="right-to-left" evidence="17">
        <dbReference type="Rhea" id="RHEA:18503"/>
    </physiologicalReaction>
</comment>
<dbReference type="PANTHER" id="PTHR21257">
    <property type="entry name" value="DELTA(14)-STEROL REDUCTASE"/>
    <property type="match status" value="1"/>
</dbReference>
<gene>
    <name evidence="19" type="ORF">jhhlp_001860</name>
</gene>
<accession>A0A2N3NCE8</accession>
<dbReference type="GO" id="GO:0006696">
    <property type="term" value="P:ergosterol biosynthetic process"/>
    <property type="evidence" value="ECO:0007669"/>
    <property type="project" value="TreeGrafter"/>
</dbReference>
<evidence type="ECO:0000256" key="8">
    <source>
        <dbReference type="ARBA" id="ARBA00022989"/>
    </source>
</evidence>
<dbReference type="PANTHER" id="PTHR21257:SF31">
    <property type="entry name" value="DELTA(24(24(1)))-STEROL REDUCTASE ERG4"/>
    <property type="match status" value="1"/>
</dbReference>
<keyword evidence="11 18" id="KW-0443">Lipid metabolism</keyword>
<evidence type="ECO:0000256" key="15">
    <source>
        <dbReference type="ARBA" id="ARBA00029435"/>
    </source>
</evidence>
<dbReference type="InterPro" id="IPR001171">
    <property type="entry name" value="ERG24_DHCR-like"/>
</dbReference>
<feature type="transmembrane region" description="Helical" evidence="18">
    <location>
        <begin position="393"/>
        <end position="413"/>
    </location>
</feature>
<comment type="caution">
    <text evidence="19">The sequence shown here is derived from an EMBL/GenBank/DDBJ whole genome shotgun (WGS) entry which is preliminary data.</text>
</comment>
<feature type="transmembrane region" description="Helical" evidence="18">
    <location>
        <begin position="127"/>
        <end position="150"/>
    </location>
</feature>
<keyword evidence="5" id="KW-0256">Endoplasmic reticulum</keyword>
<evidence type="ECO:0000256" key="6">
    <source>
        <dbReference type="ARBA" id="ARBA00022857"/>
    </source>
</evidence>
<keyword evidence="4 18" id="KW-0812">Transmembrane</keyword>
<evidence type="ECO:0000256" key="2">
    <source>
        <dbReference type="ARBA" id="ARBA00005402"/>
    </source>
</evidence>
<dbReference type="PROSITE" id="PS01017">
    <property type="entry name" value="STEROL_REDUCT_1"/>
    <property type="match status" value="1"/>
</dbReference>
<dbReference type="Gene3D" id="1.20.120.1630">
    <property type="match status" value="1"/>
</dbReference>
<dbReference type="EMBL" id="NLAX01000008">
    <property type="protein sequence ID" value="PKS10110.1"/>
    <property type="molecule type" value="Genomic_DNA"/>
</dbReference>
<feature type="transmembrane region" description="Helical" evidence="18">
    <location>
        <begin position="156"/>
        <end position="176"/>
    </location>
</feature>
<comment type="pathway">
    <text evidence="15 18">Steroid metabolism; ergosterol biosynthesis.</text>
</comment>
<keyword evidence="20" id="KW-1185">Reference proteome</keyword>
<dbReference type="VEuPathDB" id="FungiDB:jhhlp_001860"/>
<keyword evidence="12 18" id="KW-0472">Membrane</keyword>
<evidence type="ECO:0000256" key="10">
    <source>
        <dbReference type="ARBA" id="ARBA00023011"/>
    </source>
</evidence>
<name>A0A2N3NCE8_9PEZI</name>
<feature type="transmembrane region" description="Helical" evidence="18">
    <location>
        <begin position="31"/>
        <end position="51"/>
    </location>
</feature>
<evidence type="ECO:0000313" key="20">
    <source>
        <dbReference type="Proteomes" id="UP000233524"/>
    </source>
</evidence>
<keyword evidence="14 18" id="KW-0753">Steroid metabolism</keyword>
<feature type="transmembrane region" description="Helical" evidence="18">
    <location>
        <begin position="313"/>
        <end position="332"/>
    </location>
</feature>
<keyword evidence="3 18" id="KW-0444">Lipid biosynthesis</keyword>
<dbReference type="PROSITE" id="PS01018">
    <property type="entry name" value="STEROL_REDUCT_2"/>
    <property type="match status" value="1"/>
</dbReference>
<keyword evidence="9 18" id="KW-0560">Oxidoreductase</keyword>
<keyword evidence="6" id="KW-0521">NADP</keyword>
<feature type="transmembrane region" description="Helical" evidence="18">
    <location>
        <begin position="214"/>
        <end position="232"/>
    </location>
</feature>
<evidence type="ECO:0000256" key="16">
    <source>
        <dbReference type="ARBA" id="ARBA00038892"/>
    </source>
</evidence>
<dbReference type="GO" id="GO:0005789">
    <property type="term" value="C:endoplasmic reticulum membrane"/>
    <property type="evidence" value="ECO:0007669"/>
    <property type="project" value="UniProtKB-SubCell"/>
</dbReference>
<evidence type="ECO:0000256" key="14">
    <source>
        <dbReference type="ARBA" id="ARBA00023221"/>
    </source>
</evidence>
<keyword evidence="10 18" id="KW-0756">Sterol biosynthesis</keyword>
<dbReference type="GO" id="GO:0000246">
    <property type="term" value="F:Delta24(24-1) sterol reductase activity"/>
    <property type="evidence" value="ECO:0007669"/>
    <property type="project" value="UniProtKB-EC"/>
</dbReference>
<evidence type="ECO:0000313" key="19">
    <source>
        <dbReference type="EMBL" id="PKS10110.1"/>
    </source>
</evidence>
<dbReference type="STRING" id="41688.A0A2N3NCE8"/>
<feature type="transmembrane region" description="Helical" evidence="18">
    <location>
        <begin position="88"/>
        <end position="106"/>
    </location>
</feature>
<dbReference type="AlphaFoldDB" id="A0A2N3NCE8"/>
<dbReference type="FunFam" id="1.20.120.1630:FF:000003">
    <property type="entry name" value="C-24(28) sterol reductase"/>
    <property type="match status" value="1"/>
</dbReference>
<comment type="subcellular location">
    <subcellularLocation>
        <location evidence="1">Endoplasmic reticulum membrane</location>
        <topology evidence="1">Multi-pass membrane protein</topology>
    </subcellularLocation>
</comment>
<reference evidence="19 20" key="1">
    <citation type="journal article" date="2017" name="G3 (Bethesda)">
        <title>First Draft Genome Sequence of the Pathogenic Fungus Lomentospora prolificans (Formerly Scedosporium prolificans).</title>
        <authorList>
            <person name="Luo R."/>
            <person name="Zimin A."/>
            <person name="Workman R."/>
            <person name="Fan Y."/>
            <person name="Pertea G."/>
            <person name="Grossman N."/>
            <person name="Wear M.P."/>
            <person name="Jia B."/>
            <person name="Miller H."/>
            <person name="Casadevall A."/>
            <person name="Timp W."/>
            <person name="Zhang S.X."/>
            <person name="Salzberg S.L."/>
        </authorList>
    </citation>
    <scope>NUCLEOTIDE SEQUENCE [LARGE SCALE GENOMIC DNA]</scope>
    <source>
        <strain evidence="19 20">JHH-5317</strain>
    </source>
</reference>
<evidence type="ECO:0000256" key="13">
    <source>
        <dbReference type="ARBA" id="ARBA00023166"/>
    </source>
</evidence>
<dbReference type="OrthoDB" id="5326588at2759"/>
<evidence type="ECO:0000256" key="12">
    <source>
        <dbReference type="ARBA" id="ARBA00023136"/>
    </source>
</evidence>
<organism evidence="19 20">
    <name type="scientific">Lomentospora prolificans</name>
    <dbReference type="NCBI Taxonomy" id="41688"/>
    <lineage>
        <taxon>Eukaryota</taxon>
        <taxon>Fungi</taxon>
        <taxon>Dikarya</taxon>
        <taxon>Ascomycota</taxon>
        <taxon>Pezizomycotina</taxon>
        <taxon>Sordariomycetes</taxon>
        <taxon>Hypocreomycetidae</taxon>
        <taxon>Microascales</taxon>
        <taxon>Microascaceae</taxon>
        <taxon>Lomentospora</taxon>
    </lineage>
</organism>
<keyword evidence="13 18" id="KW-1207">Sterol metabolism</keyword>
<evidence type="ECO:0000256" key="3">
    <source>
        <dbReference type="ARBA" id="ARBA00022516"/>
    </source>
</evidence>
<protein>
    <recommendedName>
        <fullName evidence="16 18">Delta(24(24(1)))-sterol reductase</fullName>
        <ecNumber evidence="16 18">1.3.1.71</ecNumber>
    </recommendedName>
    <alternativeName>
        <fullName evidence="18">C-24(28) sterol reductase</fullName>
    </alternativeName>
    <alternativeName>
        <fullName evidence="18">Sterol Delta(24(28))-reductase</fullName>
    </alternativeName>
</protein>
<dbReference type="FunCoup" id="A0A2N3NCE8">
    <property type="interactions" value="109"/>
</dbReference>
<evidence type="ECO:0000256" key="9">
    <source>
        <dbReference type="ARBA" id="ARBA00023002"/>
    </source>
</evidence>
<feature type="transmembrane region" description="Helical" evidence="18">
    <location>
        <begin position="277"/>
        <end position="301"/>
    </location>
</feature>
<evidence type="ECO:0000256" key="1">
    <source>
        <dbReference type="ARBA" id="ARBA00004477"/>
    </source>
</evidence>
<dbReference type="InterPro" id="IPR018083">
    <property type="entry name" value="Sterol_reductase_CS"/>
</dbReference>
<dbReference type="InParanoid" id="A0A2N3NCE8"/>
<evidence type="ECO:0000256" key="18">
    <source>
        <dbReference type="RuleBase" id="RU369120"/>
    </source>
</evidence>
<proteinExistence type="inferred from homology"/>
<sequence length="495" mass="57105">MAKIPKTEDDPLVNEGVPADHIEFGGSFGTGALMIGFPLLMWYMWIGTTYYDGLLPLPLPNESWSEFAYHLFHLAYEGAFPTARAWKIYWTFFLTQMLFYYIFPGVEGYGKPLRHEGGKQLKYFCNAYASFYATIACAALLHLSGVFPLYTLIDEFGPIMSVAIFSGFINSVLVYASAMLGGTSHRLTGYPIYDFFMGAGLNPRIGILDLKMFYEVRIPWFILFLISCAAATRQYETYGYVSGEVLFLVMAHYLYANACAKGEQLIITSWDMYFEKLGFMLTFWNMAGVPFSYCHCALYLANRDPSTYRWNRAALVAVFIVYLFVYWVWDTANSQKNGFRQMERGQLVSRKTFPQLPWQVVQNPRVIETDVGDRILADGWFGMVRKPHYPCDAFFAVAWALITGFQSPFPWFYPVFFCIMIVHRTRRDVAKCRNKYGKAWEKYEREVPYLYIPVRGVSPSDLTIGWNVWQLTRFLVRLLTLLKLLYGTVSRCVIV</sequence>
<evidence type="ECO:0000256" key="5">
    <source>
        <dbReference type="ARBA" id="ARBA00022824"/>
    </source>
</evidence>
<evidence type="ECO:0000256" key="11">
    <source>
        <dbReference type="ARBA" id="ARBA00023098"/>
    </source>
</evidence>
<evidence type="ECO:0000256" key="4">
    <source>
        <dbReference type="ARBA" id="ARBA00022692"/>
    </source>
</evidence>
<feature type="transmembrane region" description="Helical" evidence="18">
    <location>
        <begin position="238"/>
        <end position="256"/>
    </location>
</feature>
<dbReference type="EC" id="1.3.1.71" evidence="16 18"/>
<dbReference type="Pfam" id="PF01222">
    <property type="entry name" value="ERG4_ERG24"/>
    <property type="match status" value="1"/>
</dbReference>